<dbReference type="SUPFAM" id="SSF52518">
    <property type="entry name" value="Thiamin diphosphate-binding fold (THDP-binding)"/>
    <property type="match status" value="2"/>
</dbReference>
<dbReference type="NCBIfam" id="NF006914">
    <property type="entry name" value="PRK09404.1"/>
    <property type="match status" value="1"/>
</dbReference>
<dbReference type="InterPro" id="IPR029061">
    <property type="entry name" value="THDP-binding"/>
</dbReference>
<proteinExistence type="inferred from homology"/>
<evidence type="ECO:0000313" key="9">
    <source>
        <dbReference type="Proteomes" id="UP000030856"/>
    </source>
</evidence>
<dbReference type="InterPro" id="IPR032106">
    <property type="entry name" value="2-oxogl_dehyd_N"/>
</dbReference>
<feature type="domain" description="Transketolase-like pyrimidine-binding" evidence="7">
    <location>
        <begin position="595"/>
        <end position="790"/>
    </location>
</feature>
<dbReference type="RefSeq" id="WP_043115360.1">
    <property type="nucleotide sequence ID" value="NZ_JRAA01000001.1"/>
</dbReference>
<dbReference type="InterPro" id="IPR042179">
    <property type="entry name" value="KGD_C_sf"/>
</dbReference>
<dbReference type="InterPro" id="IPR005475">
    <property type="entry name" value="Transketolase-like_Pyr-bd"/>
</dbReference>
<dbReference type="PANTHER" id="PTHR23152:SF4">
    <property type="entry name" value="2-OXOADIPATE DEHYDROGENASE COMPLEX COMPONENT E1"/>
    <property type="match status" value="1"/>
</dbReference>
<evidence type="ECO:0000256" key="3">
    <source>
        <dbReference type="ARBA" id="ARBA00006936"/>
    </source>
</evidence>
<dbReference type="NCBIfam" id="TIGR00239">
    <property type="entry name" value="2oxo_dh_E1"/>
    <property type="match status" value="1"/>
</dbReference>
<evidence type="ECO:0000256" key="1">
    <source>
        <dbReference type="ARBA" id="ARBA00001964"/>
    </source>
</evidence>
<evidence type="ECO:0000256" key="2">
    <source>
        <dbReference type="ARBA" id="ARBA00003906"/>
    </source>
</evidence>
<dbReference type="GO" id="GO:0005829">
    <property type="term" value="C:cytosol"/>
    <property type="evidence" value="ECO:0007669"/>
    <property type="project" value="TreeGrafter"/>
</dbReference>
<dbReference type="EMBL" id="JRAA01000001">
    <property type="protein sequence ID" value="KHF25688.1"/>
    <property type="molecule type" value="Genomic_DNA"/>
</dbReference>
<dbReference type="PANTHER" id="PTHR23152">
    <property type="entry name" value="2-OXOGLUTARATE DEHYDROGENASE"/>
    <property type="match status" value="1"/>
</dbReference>
<keyword evidence="5 8" id="KW-0560">Oxidoreductase</keyword>
<accession>A0A0B0H649</accession>
<dbReference type="Gene3D" id="3.40.50.970">
    <property type="match status" value="1"/>
</dbReference>
<dbReference type="NCBIfam" id="NF008907">
    <property type="entry name" value="PRK12270.1"/>
    <property type="match status" value="1"/>
</dbReference>
<keyword evidence="9" id="KW-1185">Reference proteome</keyword>
<dbReference type="CDD" id="cd02016">
    <property type="entry name" value="TPP_E1_OGDC_like"/>
    <property type="match status" value="1"/>
</dbReference>
<dbReference type="STRING" id="2340.JV46_12710"/>
<dbReference type="PIRSF" id="PIRSF000157">
    <property type="entry name" value="Oxoglu_dh_E1"/>
    <property type="match status" value="1"/>
</dbReference>
<evidence type="ECO:0000256" key="4">
    <source>
        <dbReference type="ARBA" id="ARBA00012280"/>
    </source>
</evidence>
<keyword evidence="6" id="KW-0786">Thiamine pyrophosphate</keyword>
<name>A0A0B0H649_SOVGS</name>
<dbReference type="GO" id="GO:0045252">
    <property type="term" value="C:oxoglutarate dehydrogenase complex"/>
    <property type="evidence" value="ECO:0007669"/>
    <property type="project" value="TreeGrafter"/>
</dbReference>
<evidence type="ECO:0000256" key="6">
    <source>
        <dbReference type="ARBA" id="ARBA00023052"/>
    </source>
</evidence>
<dbReference type="Gene3D" id="1.10.287.1150">
    <property type="entry name" value="TPP helical domain"/>
    <property type="match status" value="1"/>
</dbReference>
<dbReference type="Gene3D" id="3.40.50.11610">
    <property type="entry name" value="Multifunctional 2-oxoglutarate metabolism enzyme, C-terminal domain"/>
    <property type="match status" value="1"/>
</dbReference>
<dbReference type="SMART" id="SM00861">
    <property type="entry name" value="Transket_pyr"/>
    <property type="match status" value="1"/>
</dbReference>
<evidence type="ECO:0000256" key="5">
    <source>
        <dbReference type="ARBA" id="ARBA00023002"/>
    </source>
</evidence>
<dbReference type="AlphaFoldDB" id="A0A0B0H649"/>
<organism evidence="8 9">
    <name type="scientific">Solemya velum gill symbiont</name>
    <dbReference type="NCBI Taxonomy" id="2340"/>
    <lineage>
        <taxon>Bacteria</taxon>
        <taxon>Pseudomonadati</taxon>
        <taxon>Pseudomonadota</taxon>
        <taxon>Gammaproteobacteria</taxon>
        <taxon>sulfur-oxidizing symbionts</taxon>
    </lineage>
</organism>
<dbReference type="OrthoDB" id="9759785at2"/>
<dbReference type="InterPro" id="IPR011603">
    <property type="entry name" value="2oxoglutarate_DH_E1"/>
</dbReference>
<dbReference type="InterPro" id="IPR001017">
    <property type="entry name" value="DH_E1"/>
</dbReference>
<dbReference type="Gene3D" id="3.40.50.12470">
    <property type="match status" value="1"/>
</dbReference>
<evidence type="ECO:0000259" key="7">
    <source>
        <dbReference type="SMART" id="SM00861"/>
    </source>
</evidence>
<gene>
    <name evidence="8" type="ORF">JV46_12710</name>
</gene>
<protein>
    <recommendedName>
        <fullName evidence="4">oxoglutarate dehydrogenase (succinyl-transferring)</fullName>
        <ecNumber evidence="4">1.2.4.2</ecNumber>
    </recommendedName>
</protein>
<comment type="similarity">
    <text evidence="3">Belongs to the alpha-ketoglutarate dehydrogenase family.</text>
</comment>
<dbReference type="PATRIC" id="fig|2340.3.peg.203"/>
<dbReference type="eggNOG" id="COG0567">
    <property type="taxonomic scope" value="Bacteria"/>
</dbReference>
<dbReference type="Pfam" id="PF00676">
    <property type="entry name" value="E1_dh"/>
    <property type="match status" value="1"/>
</dbReference>
<dbReference type="Proteomes" id="UP000030856">
    <property type="component" value="Unassembled WGS sequence"/>
</dbReference>
<dbReference type="EC" id="1.2.4.2" evidence="4"/>
<comment type="cofactor">
    <cofactor evidence="1">
        <name>thiamine diphosphate</name>
        <dbReference type="ChEBI" id="CHEBI:58937"/>
    </cofactor>
</comment>
<dbReference type="GO" id="GO:0006099">
    <property type="term" value="P:tricarboxylic acid cycle"/>
    <property type="evidence" value="ECO:0007669"/>
    <property type="project" value="TreeGrafter"/>
</dbReference>
<sequence>MASLFEELRKSSTYNGTNANFIEALYEEYLEDPDSTPDEWRVKFDALSIGSETVETPHSPIREHFETLAKSPASRSNMGITPAAAHKQASVLRLINAYRVRGHQNADLDPLKLRPQLELTELLPATHDLGPEDMETEFNTGSLYAPEQLKLKDIIEHVRGAYVGKIGAEYMHITETAEKRWLQKRLEGYKGTPVLEKEDKLWLLKTLTASEGLERYLHNRYVGQKRFSLEGGESLIPLLDEVIQRAGNSEVEEVVIGMAHRGRLNVLVNIMGKSPSVLFDEFEGKKKAQGIVTAGDVKYHGGFSSNVETPGGKVHIALGFNPSHLEIINPVIEGSVKARQDRRMDAEGNNVMAICIHGDAAFAGQGVVMETMQMSQARGFYTGGTIHIVVNNQIGFTISNPLDSRSTHYCTDIGKMIQAPILHVNGDDPEAVIFATRLATDYRTTFKKDVIIDLVCYRRLGHNEADEPAVTQPVMYDKIRSHPTTRTLYAEKLIAEGIITPDESIAMASDCRDILDRGESLTRPAIKNQQSPYRVDWDKYREAEITDDWDTGVDGDKLAELAFDQLRLPEEFVPHRRIQKILDDRRRMADGEISCDWGYAENLAYASLLDDGFHIRLCGQDAGRGTFFHRHAVLHDQKTGNAFIPLKNHDNENGHGHFTVIDSLLSEEAVLGFEYGYATAFPETLVIWEAQFGDFANVAQVVIDQFITSAGSKWGLHSGLTLLLPHGQEGQGAEHSSARLERYLQLCAEKNIQVCVPTTPAQIFHLLRRQMVRPLRRPLVVMSPKSLLRHPLAVSKLKFFDEGRCFQTVIKEPDPIQPEAVERVVLCSGKIYYELVQSRRSQNMENVALVRVEQLYPFPDERVSEAIAPYTNCKEYIWCQEEPQNQGAWDQVKHRLFNVVPKNSPLYYVGRPASAAPATGYPYLHQMQQETLVDDALAGYINPQMNKRHV</sequence>
<dbReference type="Pfam" id="PF02779">
    <property type="entry name" value="Transket_pyr"/>
    <property type="match status" value="1"/>
</dbReference>
<dbReference type="GO" id="GO:0030976">
    <property type="term" value="F:thiamine pyrophosphate binding"/>
    <property type="evidence" value="ECO:0007669"/>
    <property type="project" value="InterPro"/>
</dbReference>
<dbReference type="GO" id="GO:0004591">
    <property type="term" value="F:oxoglutarate dehydrogenase (succinyl-transferring) activity"/>
    <property type="evidence" value="ECO:0007669"/>
    <property type="project" value="UniProtKB-EC"/>
</dbReference>
<evidence type="ECO:0000313" key="8">
    <source>
        <dbReference type="EMBL" id="KHF25688.1"/>
    </source>
</evidence>
<comment type="caution">
    <text evidence="8">The sequence shown here is derived from an EMBL/GenBank/DDBJ whole genome shotgun (WGS) entry which is preliminary data.</text>
</comment>
<dbReference type="Pfam" id="PF16078">
    <property type="entry name" value="2-oxogl_dehyd_N"/>
    <property type="match status" value="1"/>
</dbReference>
<comment type="function">
    <text evidence="2">E1 component of the 2-oxoglutarate dehydrogenase (OGDH) complex which catalyzes the decarboxylation of 2-oxoglutarate, the first step in the conversion of 2-oxoglutarate to succinyl-CoA and CO(2).</text>
</comment>
<dbReference type="Pfam" id="PF16870">
    <property type="entry name" value="OxoGdeHyase_C"/>
    <property type="match status" value="1"/>
</dbReference>
<dbReference type="InterPro" id="IPR031717">
    <property type="entry name" value="ODO-1/KGD_C"/>
</dbReference>
<reference evidence="8 9" key="1">
    <citation type="journal article" date="2014" name="BMC Genomics">
        <title>The genome of the intracellular bacterium of the coastal bivalve, Solemya velum: a blueprint for thriving in and out of symbiosis.</title>
        <authorList>
            <person name="Dmytrenko O."/>
            <person name="Russell S.L."/>
            <person name="Loo W.T."/>
            <person name="Fontanez K.M."/>
            <person name="Liao L."/>
            <person name="Roeselers G."/>
            <person name="Sharma R."/>
            <person name="Stewart F.J."/>
            <person name="Newton I.L."/>
            <person name="Woyke T."/>
            <person name="Wu D."/>
            <person name="Lang J.M."/>
            <person name="Eisen J.A."/>
            <person name="Cavanaugh C.M."/>
        </authorList>
    </citation>
    <scope>NUCLEOTIDE SEQUENCE [LARGE SCALE GENOMIC DNA]</scope>
    <source>
        <strain evidence="8 9">WH</strain>
    </source>
</reference>